<evidence type="ECO:0000256" key="2">
    <source>
        <dbReference type="ARBA" id="ARBA00022490"/>
    </source>
</evidence>
<feature type="binding site" evidence="9">
    <location>
        <position position="279"/>
    </location>
    <ligand>
        <name>Fe(2+)</name>
        <dbReference type="ChEBI" id="CHEBI:29033"/>
    </ligand>
</feature>
<dbReference type="InterPro" id="IPR033659">
    <property type="entry name" value="Ferrochelatase_N"/>
</dbReference>
<organism evidence="11 12">
    <name type="scientific">endosymbiont of Bathymodiolus septemdierum str. Myojin knoll</name>
    <dbReference type="NCBI Taxonomy" id="1303921"/>
    <lineage>
        <taxon>Bacteria</taxon>
        <taxon>Pseudomonadati</taxon>
        <taxon>Pseudomonadota</taxon>
        <taxon>Gammaproteobacteria</taxon>
        <taxon>sulfur-oxidizing symbionts</taxon>
    </lineage>
</organism>
<dbReference type="STRING" id="1303921.BSEPE_0869"/>
<gene>
    <name evidence="9 11" type="primary">hemH</name>
    <name evidence="11" type="ORF">BSEPE_0869</name>
</gene>
<proteinExistence type="inferred from homology"/>
<evidence type="ECO:0000256" key="7">
    <source>
        <dbReference type="ARBA" id="ARBA00023244"/>
    </source>
</evidence>
<dbReference type="NCBIfam" id="TIGR00109">
    <property type="entry name" value="hemH"/>
    <property type="match status" value="1"/>
</dbReference>
<evidence type="ECO:0000313" key="12">
    <source>
        <dbReference type="Proteomes" id="UP000067399"/>
    </source>
</evidence>
<accession>A0A0P0URW1</accession>
<comment type="pathway">
    <text evidence="9 10">Porphyrin-containing compound metabolism; protoheme biosynthesis; protoheme from protoporphyrin-IX: step 1/1.</text>
</comment>
<dbReference type="PROSITE" id="PS00534">
    <property type="entry name" value="FERROCHELATASE"/>
    <property type="match status" value="1"/>
</dbReference>
<dbReference type="InterPro" id="IPR019772">
    <property type="entry name" value="Ferrochelatase_AS"/>
</dbReference>
<evidence type="ECO:0000256" key="9">
    <source>
        <dbReference type="HAMAP-Rule" id="MF_00323"/>
    </source>
</evidence>
<reference evidence="11 12" key="1">
    <citation type="journal article" date="2000" name="Mar. Ecol. Prog. Ser.">
        <title>Phylogenetic characterization of endosymbionts in three hydrothermal vent mussels: influence on host distributions.</title>
        <authorList>
            <person name="Fujiwara Y."/>
            <person name="Takai K."/>
            <person name="Uematsu K."/>
            <person name="Tsuchida S."/>
            <person name="Hunt J.C."/>
            <person name="Hashimoto J."/>
        </authorList>
    </citation>
    <scope>NUCLEOTIDE SEQUENCE [LARGE SCALE GENOMIC DNA]</scope>
    <source>
        <strain evidence="11 12">Myojin Knoll</strain>
    </source>
</reference>
<keyword evidence="12" id="KW-1185">Reference proteome</keyword>
<dbReference type="PANTHER" id="PTHR11108:SF1">
    <property type="entry name" value="FERROCHELATASE, MITOCHONDRIAL"/>
    <property type="match status" value="1"/>
</dbReference>
<dbReference type="UniPathway" id="UPA00252">
    <property type="reaction ID" value="UER00325"/>
</dbReference>
<keyword evidence="5 9" id="KW-0350">Heme biosynthesis</keyword>
<sequence length="325" mass="36925">MKTGILLTNLGTPDAPTKTALKRYLKQFLSDERVIQPKNKRIWWLALNVVILNIRPAKSALNYAKIWSTFGKGSPLLNITHLQAKGITKLLENDFDSLALEVGMRYGNPSIDSALKKLEAKGCKKIVVLPMYPQYSDTTTSSTRDAVDMALKNWENTPELVFIRDYYQDNGYIQSLVNSIIEHQQKHGKPDKLIISFHGIPQRFVDNGDIYYDHCVNTVKLLAEALKLSVDDYQLCFQSIFGREEWLKPQTKDSLEALAQDGIKHVQVVCPGFSVDCLETLEEIDKENREYFMQAGGKQFSYIPALNDRKDHIQALSNILAQQLT</sequence>
<dbReference type="PANTHER" id="PTHR11108">
    <property type="entry name" value="FERROCHELATASE"/>
    <property type="match status" value="1"/>
</dbReference>
<dbReference type="OrthoDB" id="9809741at2"/>
<comment type="catalytic activity">
    <reaction evidence="9 10">
        <text>heme b + 2 H(+) = protoporphyrin IX + Fe(2+)</text>
        <dbReference type="Rhea" id="RHEA:22584"/>
        <dbReference type="ChEBI" id="CHEBI:15378"/>
        <dbReference type="ChEBI" id="CHEBI:29033"/>
        <dbReference type="ChEBI" id="CHEBI:57306"/>
        <dbReference type="ChEBI" id="CHEBI:60344"/>
        <dbReference type="EC" id="4.98.1.1"/>
    </reaction>
</comment>
<dbReference type="Proteomes" id="UP000067399">
    <property type="component" value="Chromosome"/>
</dbReference>
<dbReference type="GO" id="GO:0046872">
    <property type="term" value="F:metal ion binding"/>
    <property type="evidence" value="ECO:0007669"/>
    <property type="project" value="UniProtKB-KW"/>
</dbReference>
<dbReference type="InterPro" id="IPR001015">
    <property type="entry name" value="Ferrochelatase"/>
</dbReference>
<keyword evidence="4 9" id="KW-0408">Iron</keyword>
<dbReference type="Pfam" id="PF00762">
    <property type="entry name" value="Ferrochelatase"/>
    <property type="match status" value="1"/>
</dbReference>
<keyword evidence="6 9" id="KW-0456">Lyase</keyword>
<protein>
    <recommendedName>
        <fullName evidence="9 10">Ferrochelatase</fullName>
        <ecNumber evidence="9 10">4.98.1.1</ecNumber>
    </recommendedName>
    <alternativeName>
        <fullName evidence="9">Heme synthase</fullName>
    </alternativeName>
    <alternativeName>
        <fullName evidence="9">Protoheme ferro-lyase</fullName>
    </alternativeName>
</protein>
<dbReference type="GO" id="GO:0004325">
    <property type="term" value="F:ferrochelatase activity"/>
    <property type="evidence" value="ECO:0007669"/>
    <property type="project" value="UniProtKB-UniRule"/>
</dbReference>
<keyword evidence="2 9" id="KW-0963">Cytoplasm</keyword>
<dbReference type="FunFam" id="3.40.50.1400:FF:000002">
    <property type="entry name" value="Ferrochelatase"/>
    <property type="match status" value="1"/>
</dbReference>
<feature type="binding site" evidence="9">
    <location>
        <position position="198"/>
    </location>
    <ligand>
        <name>Fe(2+)</name>
        <dbReference type="ChEBI" id="CHEBI:29033"/>
    </ligand>
</feature>
<name>A0A0P0URW1_9GAMM</name>
<evidence type="ECO:0000313" key="11">
    <source>
        <dbReference type="EMBL" id="BAS67861.1"/>
    </source>
</evidence>
<dbReference type="AlphaFoldDB" id="A0A0P0URW1"/>
<dbReference type="RefSeq" id="WP_066044517.1">
    <property type="nucleotide sequence ID" value="NZ_AP013042.1"/>
</dbReference>
<dbReference type="HAMAP" id="MF_00323">
    <property type="entry name" value="Ferrochelatase"/>
    <property type="match status" value="1"/>
</dbReference>
<evidence type="ECO:0000256" key="5">
    <source>
        <dbReference type="ARBA" id="ARBA00023133"/>
    </source>
</evidence>
<evidence type="ECO:0000256" key="1">
    <source>
        <dbReference type="ARBA" id="ARBA00007718"/>
    </source>
</evidence>
<reference evidence="11 12" key="2">
    <citation type="journal article" date="2016" name="ISME J.">
        <title>Heterogeneous composition of key metabolic gene clusters in a vent mussel symbiont population.</title>
        <authorList>
            <person name="Ikuta T."/>
            <person name="Takaki Y."/>
            <person name="Nagai Y."/>
            <person name="Shimamura S."/>
            <person name="Tsuda M."/>
            <person name="Kawagucci S."/>
            <person name="Aoki Y."/>
            <person name="Inoue K."/>
            <person name="Teruya M."/>
            <person name="Satou K."/>
            <person name="Teruya K."/>
            <person name="Shimoji M."/>
            <person name="Tamotsu H."/>
            <person name="Hirano T."/>
            <person name="Maruyama T."/>
            <person name="Yoshida T."/>
        </authorList>
    </citation>
    <scope>NUCLEOTIDE SEQUENCE [LARGE SCALE GENOMIC DNA]</scope>
    <source>
        <strain evidence="11 12">Myojin Knoll</strain>
    </source>
</reference>
<dbReference type="KEGG" id="ebh:BSEPE_0869"/>
<dbReference type="GO" id="GO:0006783">
    <property type="term" value="P:heme biosynthetic process"/>
    <property type="evidence" value="ECO:0007669"/>
    <property type="project" value="UniProtKB-UniRule"/>
</dbReference>
<dbReference type="CDD" id="cd00419">
    <property type="entry name" value="Ferrochelatase_C"/>
    <property type="match status" value="1"/>
</dbReference>
<comment type="subcellular location">
    <subcellularLocation>
        <location evidence="9 10">Cytoplasm</location>
    </subcellularLocation>
</comment>
<evidence type="ECO:0000256" key="8">
    <source>
        <dbReference type="ARBA" id="ARBA00024536"/>
    </source>
</evidence>
<dbReference type="GO" id="GO:0005737">
    <property type="term" value="C:cytoplasm"/>
    <property type="evidence" value="ECO:0007669"/>
    <property type="project" value="UniProtKB-SubCell"/>
</dbReference>
<dbReference type="SUPFAM" id="SSF53800">
    <property type="entry name" value="Chelatase"/>
    <property type="match status" value="1"/>
</dbReference>
<dbReference type="EMBL" id="AP013042">
    <property type="protein sequence ID" value="BAS67861.1"/>
    <property type="molecule type" value="Genomic_DNA"/>
</dbReference>
<dbReference type="InterPro" id="IPR033644">
    <property type="entry name" value="Ferrochelatase_C"/>
</dbReference>
<keyword evidence="7 9" id="KW-0627">Porphyrin biosynthesis</keyword>
<evidence type="ECO:0000256" key="6">
    <source>
        <dbReference type="ARBA" id="ARBA00023239"/>
    </source>
</evidence>
<evidence type="ECO:0000256" key="10">
    <source>
        <dbReference type="RuleBase" id="RU000607"/>
    </source>
</evidence>
<evidence type="ECO:0000256" key="4">
    <source>
        <dbReference type="ARBA" id="ARBA00023004"/>
    </source>
</evidence>
<dbReference type="CDD" id="cd03411">
    <property type="entry name" value="Ferrochelatase_N"/>
    <property type="match status" value="1"/>
</dbReference>
<comment type="similarity">
    <text evidence="1 9 10">Belongs to the ferrochelatase family.</text>
</comment>
<comment type="function">
    <text evidence="9 10">Catalyzes the ferrous insertion into protoporphyrin IX.</text>
</comment>
<dbReference type="EC" id="4.98.1.1" evidence="9 10"/>
<comment type="catalytic activity">
    <reaction evidence="8">
        <text>Fe-coproporphyrin III + 2 H(+) = coproporphyrin III + Fe(2+)</text>
        <dbReference type="Rhea" id="RHEA:49572"/>
        <dbReference type="ChEBI" id="CHEBI:15378"/>
        <dbReference type="ChEBI" id="CHEBI:29033"/>
        <dbReference type="ChEBI" id="CHEBI:68438"/>
        <dbReference type="ChEBI" id="CHEBI:131725"/>
        <dbReference type="EC" id="4.99.1.9"/>
    </reaction>
    <physiologicalReaction direction="right-to-left" evidence="8">
        <dbReference type="Rhea" id="RHEA:49574"/>
    </physiologicalReaction>
</comment>
<keyword evidence="3 9" id="KW-0479">Metal-binding</keyword>
<evidence type="ECO:0000256" key="3">
    <source>
        <dbReference type="ARBA" id="ARBA00022723"/>
    </source>
</evidence>
<dbReference type="Gene3D" id="3.40.50.1400">
    <property type="match status" value="2"/>
</dbReference>